<dbReference type="GO" id="GO:0005634">
    <property type="term" value="C:nucleus"/>
    <property type="evidence" value="ECO:0007669"/>
    <property type="project" value="UniProtKB-SubCell"/>
</dbReference>
<dbReference type="OrthoDB" id="273345at2759"/>
<feature type="coiled-coil region" evidence="6">
    <location>
        <begin position="86"/>
        <end position="147"/>
    </location>
</feature>
<sequence length="205" mass="23853">MPPKKGLSKDDKMKAMLDLMMESNDIWTLKDLEKDCPKKKGIPAMKVKEILQELCDNDEVMSDKIGNGNFFWCFPSEAYNRRKVQENNIMAEIQNYNREIAQLEAEIAQLTPGREESPERSQLDQEISEFQSQINNVKSEASKYEKMNPEAIKKAQRQAAIAFDAANRWTDNIFTIKSWTAKKFGILEKDFNKNFELGENFDYFE</sequence>
<evidence type="ECO:0000256" key="4">
    <source>
        <dbReference type="ARBA" id="ARBA00023242"/>
    </source>
</evidence>
<evidence type="ECO:0000256" key="3">
    <source>
        <dbReference type="ARBA" id="ARBA00023054"/>
    </source>
</evidence>
<comment type="subcellular location">
    <subcellularLocation>
        <location evidence="1 5">Nucleus</location>
    </subcellularLocation>
</comment>
<proteinExistence type="inferred from homology"/>
<name>A0A1J4J6I7_9EUKA</name>
<comment type="similarity">
    <text evidence="2 5">Belongs to the MND1 family.</text>
</comment>
<dbReference type="Pfam" id="PF18517">
    <property type="entry name" value="LZ3wCH"/>
    <property type="match status" value="1"/>
</dbReference>
<gene>
    <name evidence="9" type="ORF">TRFO_40907</name>
</gene>
<dbReference type="GO" id="GO:0007131">
    <property type="term" value="P:reciprocal meiotic recombination"/>
    <property type="evidence" value="ECO:0007669"/>
    <property type="project" value="InterPro"/>
</dbReference>
<feature type="domain" description="Leucine zipper with capping helix" evidence="8">
    <location>
        <begin position="150"/>
        <end position="203"/>
    </location>
</feature>
<evidence type="ECO:0000259" key="8">
    <source>
        <dbReference type="Pfam" id="PF18517"/>
    </source>
</evidence>
<evidence type="ECO:0000259" key="7">
    <source>
        <dbReference type="Pfam" id="PF03962"/>
    </source>
</evidence>
<keyword evidence="3 6" id="KW-0175">Coiled coil</keyword>
<protein>
    <submittedName>
        <fullName evidence="9">Mnd1 family protein</fullName>
    </submittedName>
</protein>
<organism evidence="9 10">
    <name type="scientific">Tritrichomonas foetus</name>
    <dbReference type="NCBI Taxonomy" id="1144522"/>
    <lineage>
        <taxon>Eukaryota</taxon>
        <taxon>Metamonada</taxon>
        <taxon>Parabasalia</taxon>
        <taxon>Tritrichomonadida</taxon>
        <taxon>Tritrichomonadidae</taxon>
        <taxon>Tritrichomonas</taxon>
    </lineage>
</organism>
<keyword evidence="4 5" id="KW-0539">Nucleus</keyword>
<dbReference type="EMBL" id="MLAK01001468">
    <property type="protein sequence ID" value="OHS92788.1"/>
    <property type="molecule type" value="Genomic_DNA"/>
</dbReference>
<evidence type="ECO:0000256" key="6">
    <source>
        <dbReference type="SAM" id="Coils"/>
    </source>
</evidence>
<comment type="function">
    <text evidence="5">Required for proper homologous chromosome pairing and efficient cross-over and intragenic recombination during meiosis.</text>
</comment>
<comment type="caution">
    <text evidence="9">The sequence shown here is derived from an EMBL/GenBank/DDBJ whole genome shotgun (WGS) entry which is preliminary data.</text>
</comment>
<dbReference type="AlphaFoldDB" id="A0A1J4J6I7"/>
<dbReference type="GeneID" id="94848174"/>
<reference evidence="9" key="1">
    <citation type="submission" date="2016-10" db="EMBL/GenBank/DDBJ databases">
        <authorList>
            <person name="Benchimol M."/>
            <person name="Almeida L.G."/>
            <person name="Vasconcelos A.T."/>
            <person name="Perreira-Neves A."/>
            <person name="Rosa I.A."/>
            <person name="Tasca T."/>
            <person name="Bogo M.R."/>
            <person name="de Souza W."/>
        </authorList>
    </citation>
    <scope>NUCLEOTIDE SEQUENCE [LARGE SCALE GENOMIC DNA]</scope>
    <source>
        <strain evidence="9">K</strain>
    </source>
</reference>
<dbReference type="Pfam" id="PF03962">
    <property type="entry name" value="Mnd1"/>
    <property type="match status" value="1"/>
</dbReference>
<evidence type="ECO:0000256" key="5">
    <source>
        <dbReference type="PIRNR" id="PIRNR026991"/>
    </source>
</evidence>
<feature type="domain" description="Mnd1 HTH" evidence="7">
    <location>
        <begin position="16"/>
        <end position="75"/>
    </location>
</feature>
<dbReference type="PIRSF" id="PIRSF026991">
    <property type="entry name" value="Mnd1"/>
    <property type="match status" value="1"/>
</dbReference>
<keyword evidence="10" id="KW-1185">Reference proteome</keyword>
<evidence type="ECO:0000313" key="9">
    <source>
        <dbReference type="EMBL" id="OHS92788.1"/>
    </source>
</evidence>
<dbReference type="Proteomes" id="UP000179807">
    <property type="component" value="Unassembled WGS sequence"/>
</dbReference>
<evidence type="ECO:0000256" key="1">
    <source>
        <dbReference type="ARBA" id="ARBA00004123"/>
    </source>
</evidence>
<dbReference type="RefSeq" id="XP_068345925.1">
    <property type="nucleotide sequence ID" value="XM_068513470.1"/>
</dbReference>
<accession>A0A1J4J6I7</accession>
<dbReference type="GO" id="GO:0003690">
    <property type="term" value="F:double-stranded DNA binding"/>
    <property type="evidence" value="ECO:0007669"/>
    <property type="project" value="InterPro"/>
</dbReference>
<dbReference type="InterPro" id="IPR040661">
    <property type="entry name" value="LZ3wCH"/>
</dbReference>
<evidence type="ECO:0000313" key="10">
    <source>
        <dbReference type="Proteomes" id="UP000179807"/>
    </source>
</evidence>
<dbReference type="InterPro" id="IPR005647">
    <property type="entry name" value="Mnd1"/>
</dbReference>
<dbReference type="InterPro" id="IPR040453">
    <property type="entry name" value="Mnd1_HTH"/>
</dbReference>
<dbReference type="VEuPathDB" id="TrichDB:TRFO_40907"/>
<evidence type="ECO:0000256" key="2">
    <source>
        <dbReference type="ARBA" id="ARBA00005981"/>
    </source>
</evidence>